<protein>
    <submittedName>
        <fullName evidence="1">Uncharacterized protein</fullName>
    </submittedName>
</protein>
<evidence type="ECO:0000313" key="1">
    <source>
        <dbReference type="EMBL" id="QDP44171.1"/>
    </source>
</evidence>
<gene>
    <name evidence="1" type="primary">55</name>
    <name evidence="1" type="ORF">SEA_JUJU_55</name>
</gene>
<dbReference type="KEGG" id="vg:65121655"/>
<dbReference type="GeneID" id="65121655"/>
<sequence>MNDTATLLDSLDQRCDDDPAICGSVVSRMRSHDDDESLPQYRVSVIATRGDITETADTLAAAVTAALGRIERGDWKW</sequence>
<dbReference type="Proteomes" id="UP000317704">
    <property type="component" value="Segment"/>
</dbReference>
<name>A0A516KR54_9CAUD</name>
<dbReference type="EMBL" id="MN062704">
    <property type="protein sequence ID" value="QDP44171.1"/>
    <property type="molecule type" value="Genomic_DNA"/>
</dbReference>
<organism evidence="1 2">
    <name type="scientific">Gordonia phage JuJu</name>
    <dbReference type="NCBI Taxonomy" id="2590929"/>
    <lineage>
        <taxon>Viruses</taxon>
        <taxon>Duplodnaviria</taxon>
        <taxon>Heunggongvirae</taxon>
        <taxon>Uroviricota</taxon>
        <taxon>Caudoviricetes</taxon>
        <taxon>Jujuvirus</taxon>
        <taxon>Jujuvirus juju</taxon>
    </lineage>
</organism>
<proteinExistence type="predicted"/>
<accession>A0A516KR54</accession>
<keyword evidence="2" id="KW-1185">Reference proteome</keyword>
<dbReference type="RefSeq" id="YP_010103756.1">
    <property type="nucleotide sequence ID" value="NC_055811.1"/>
</dbReference>
<reference evidence="1 2" key="1">
    <citation type="submission" date="2019-06" db="EMBL/GenBank/DDBJ databases">
        <authorList>
            <person name="English H.B."/>
            <person name="Fox B.C."/>
            <person name="Houston B.M."/>
            <person name="Koller H.E."/>
            <person name="Salsman M.A."/>
            <person name="Teasley B.R."/>
            <person name="Vandoros E."/>
            <person name="Korey C.A."/>
            <person name="Tolsma S."/>
            <person name="Caruso S.M."/>
            <person name="Garlena R.A."/>
            <person name="Russell D.A."/>
            <person name="Pope W.H."/>
            <person name="Jacobs-Se D."/>
            <person name="Hatfull G.F."/>
        </authorList>
    </citation>
    <scope>NUCLEOTIDE SEQUENCE [LARGE SCALE GENOMIC DNA]</scope>
</reference>
<evidence type="ECO:0000313" key="2">
    <source>
        <dbReference type="Proteomes" id="UP000317704"/>
    </source>
</evidence>